<dbReference type="InterPro" id="IPR011708">
    <property type="entry name" value="DNA_pol3_alpha_NTPase_dom"/>
</dbReference>
<dbReference type="InterPro" id="IPR040982">
    <property type="entry name" value="DNA_pol3_finger"/>
</dbReference>
<dbReference type="InterPro" id="IPR041931">
    <property type="entry name" value="DNA_pol3_alpha_thumb_dom"/>
</dbReference>
<dbReference type="EC" id="2.7.7.7" evidence="2"/>
<dbReference type="Gene3D" id="1.10.150.870">
    <property type="match status" value="1"/>
</dbReference>
<dbReference type="CDD" id="cd07433">
    <property type="entry name" value="PHP_PolIIIA_DnaE1"/>
    <property type="match status" value="1"/>
</dbReference>
<evidence type="ECO:0000256" key="2">
    <source>
        <dbReference type="ARBA" id="ARBA00012417"/>
    </source>
</evidence>
<feature type="domain" description="Polymerase/histidinol phosphatase N-terminal" evidence="9">
    <location>
        <begin position="7"/>
        <end position="74"/>
    </location>
</feature>
<dbReference type="InterPro" id="IPR004805">
    <property type="entry name" value="DnaE2/DnaE/PolC"/>
</dbReference>
<dbReference type="PANTHER" id="PTHR32294">
    <property type="entry name" value="DNA POLYMERASE III SUBUNIT ALPHA"/>
    <property type="match status" value="1"/>
</dbReference>
<dbReference type="Pfam" id="PF17657">
    <property type="entry name" value="DNA_pol3_finger"/>
    <property type="match status" value="1"/>
</dbReference>
<dbReference type="EMBL" id="CZRL01000104">
    <property type="protein sequence ID" value="CUS54174.1"/>
    <property type="molecule type" value="Genomic_DNA"/>
</dbReference>
<comment type="catalytic activity">
    <reaction evidence="8">
        <text>DNA(n) + a 2'-deoxyribonucleoside 5'-triphosphate = DNA(n+1) + diphosphate</text>
        <dbReference type="Rhea" id="RHEA:22508"/>
        <dbReference type="Rhea" id="RHEA-COMP:17339"/>
        <dbReference type="Rhea" id="RHEA-COMP:17340"/>
        <dbReference type="ChEBI" id="CHEBI:33019"/>
        <dbReference type="ChEBI" id="CHEBI:61560"/>
        <dbReference type="ChEBI" id="CHEBI:173112"/>
        <dbReference type="EC" id="2.7.7.7"/>
    </reaction>
</comment>
<keyword evidence="3" id="KW-0963">Cytoplasm</keyword>
<dbReference type="PANTHER" id="PTHR32294:SF0">
    <property type="entry name" value="DNA POLYMERASE III SUBUNIT ALPHA"/>
    <property type="match status" value="1"/>
</dbReference>
<dbReference type="GO" id="GO:0003887">
    <property type="term" value="F:DNA-directed DNA polymerase activity"/>
    <property type="evidence" value="ECO:0007669"/>
    <property type="project" value="UniProtKB-KW"/>
</dbReference>
<evidence type="ECO:0000256" key="8">
    <source>
        <dbReference type="ARBA" id="ARBA00049244"/>
    </source>
</evidence>
<dbReference type="GO" id="GO:0008408">
    <property type="term" value="F:3'-5' exonuclease activity"/>
    <property type="evidence" value="ECO:0007669"/>
    <property type="project" value="InterPro"/>
</dbReference>
<dbReference type="Gene3D" id="1.10.10.1600">
    <property type="entry name" value="Bacterial DNA polymerase III alpha subunit, thumb domain"/>
    <property type="match status" value="1"/>
</dbReference>
<evidence type="ECO:0000259" key="9">
    <source>
        <dbReference type="SMART" id="SM00481"/>
    </source>
</evidence>
<protein>
    <recommendedName>
        <fullName evidence="2">DNA-directed DNA polymerase</fullName>
        <ecNumber evidence="2">2.7.7.7</ecNumber>
    </recommendedName>
</protein>
<dbReference type="CDD" id="cd04485">
    <property type="entry name" value="DnaE_OBF"/>
    <property type="match status" value="1"/>
</dbReference>
<dbReference type="InterPro" id="IPR049821">
    <property type="entry name" value="PolIIIA_DnaE1_PHP"/>
</dbReference>
<gene>
    <name evidence="10" type="ORF">MGWOODY_XGa641</name>
</gene>
<dbReference type="NCBIfam" id="NF004226">
    <property type="entry name" value="PRK05673.1"/>
    <property type="match status" value="1"/>
</dbReference>
<dbReference type="Pfam" id="PF07733">
    <property type="entry name" value="DNA_pol3_alpha"/>
    <property type="match status" value="1"/>
</dbReference>
<accession>A0A160TUD3</accession>
<dbReference type="GO" id="GO:0005737">
    <property type="term" value="C:cytoplasm"/>
    <property type="evidence" value="ECO:0007669"/>
    <property type="project" value="UniProtKB-SubCell"/>
</dbReference>
<keyword evidence="7" id="KW-0239">DNA-directed DNA polymerase</keyword>
<dbReference type="InterPro" id="IPR029460">
    <property type="entry name" value="DNAPol_HHH"/>
</dbReference>
<keyword evidence="4 10" id="KW-0808">Transferase</keyword>
<dbReference type="GO" id="GO:0006260">
    <property type="term" value="P:DNA replication"/>
    <property type="evidence" value="ECO:0007669"/>
    <property type="project" value="UniProtKB-KW"/>
</dbReference>
<evidence type="ECO:0000313" key="10">
    <source>
        <dbReference type="EMBL" id="CUS54174.1"/>
    </source>
</evidence>
<dbReference type="InterPro" id="IPR003141">
    <property type="entry name" value="Pol/His_phosphatase_N"/>
</dbReference>
<comment type="subcellular location">
    <subcellularLocation>
        <location evidence="1">Cytoplasm</location>
    </subcellularLocation>
</comment>
<dbReference type="AlphaFoldDB" id="A0A160TUD3"/>
<evidence type="ECO:0000256" key="1">
    <source>
        <dbReference type="ARBA" id="ARBA00004496"/>
    </source>
</evidence>
<dbReference type="SUPFAM" id="SSF89550">
    <property type="entry name" value="PHP domain-like"/>
    <property type="match status" value="1"/>
</dbReference>
<dbReference type="Pfam" id="PF14579">
    <property type="entry name" value="HHH_6"/>
    <property type="match status" value="1"/>
</dbReference>
<keyword evidence="5 10" id="KW-0548">Nucleotidyltransferase</keyword>
<evidence type="ECO:0000256" key="3">
    <source>
        <dbReference type="ARBA" id="ARBA00022490"/>
    </source>
</evidence>
<organism evidence="10">
    <name type="scientific">hydrothermal vent metagenome</name>
    <dbReference type="NCBI Taxonomy" id="652676"/>
    <lineage>
        <taxon>unclassified sequences</taxon>
        <taxon>metagenomes</taxon>
        <taxon>ecological metagenomes</taxon>
    </lineage>
</organism>
<sequence>MIKTAFLHLDVHTEYSLGDSIVRVKELVETAKSMSMPAVAMTDLSNLYGGIKFIRACIDHGVKPLLGVDVEVVENNGMPQGRLILLCRNNAGYQHVCELLTNAYTLDADSATVTIEFSELSKGCGDLIAISPSIDGAIGKLMCSGKSDQAEVIADKFSQMFPDAFYLEITRTNRRGEEEYESKVLQLASERKIPLVAGNAVRFLNRDDFTGHDIRVCIDEGNVLQDPRRVRRYTDQQYFKSPLEMAALFDDVPSALENTLEIAKRCNVFLEMGKTYMPLYPSVKHKSEDEMLKEATETGLKHRFEQHEIKDTDHSHYTKRLHTELETIMQMGFSGYFLIVADFVKWAKENEIPVGPGRGSGAGSLAAYSLEITALDPIRYGLLFERFLNPERVSLPDFDIDFCMYGRDRVIEYVSQKYGRDRVAQIITYNTLAARAVVRDVGRVMSQPYGFCDTLAKMIPFEVGMTLDKALGQDEGLKERYREDPDVTQLIDNAKLLEGLPRNAGKHAGGLVIAPGPITRYTPLYQEPGMSQPVTQFDKDDLEAIGLVKFDFLGLRTLTVIDWTVKNINRKQSAAGLELIDIEQLALGDSKVYSLICTGYTTGLFQLESRGMQELIQRLRPDHFDELIALVALFRPGPLQSGMVDDFISRKHGHEEIRYPHPTLLEILKPTYGVILYQEQVMEIARVLSGYTLGSADLLRRAMGKKKPAEMREQRQSFIDGAAERQVDRENAAYIFDLIEKFAGYGFNKSHSAAYALLSYQTAWLKTHYPSEFMAACMSADMEHTDKLVVLVSETKRMGIRLRAPDINQSGYEFKVDEDESIRYGLGAIKGIGERAIDSLLHERHTDGEFNDLHSLCRRVDQHRINKKVFEGLIMSGSLDCLGSSRATHWAKLPQTIELVDQITEDQSSGQDDMFGLESSAVNGDLSVSVPDWSPRKALENERQALGLYLSGHPIDHVHDQLDVLITGMISETDPTPERRIYLAGLGSALRIFSNKRGETAAFFSLHDGSAYADVSVSSDLFQQVRNIIESSEILLVEGLCSLDDRSGQLRLKAEQIRTLRQIREACLSRVAVLLDIKSNIESQIVGLQGVLDICRPGPTTVCVEYCNAKGDRAVIDLGSDWTVQVDEEMIEQLIAIFGPGSLRYTFDKSRFKDRLDQMSSWAA</sequence>
<dbReference type="InterPro" id="IPR004013">
    <property type="entry name" value="PHP_dom"/>
</dbReference>
<dbReference type="NCBIfam" id="TIGR00594">
    <property type="entry name" value="polc"/>
    <property type="match status" value="1"/>
</dbReference>
<dbReference type="FunFam" id="1.10.150.870:FF:000001">
    <property type="entry name" value="DNA polymerase III subunit alpha"/>
    <property type="match status" value="1"/>
</dbReference>
<keyword evidence="6" id="KW-0235">DNA replication</keyword>
<evidence type="ECO:0000256" key="6">
    <source>
        <dbReference type="ARBA" id="ARBA00022705"/>
    </source>
</evidence>
<proteinExistence type="predicted"/>
<name>A0A160TUD3_9ZZZZ</name>
<dbReference type="InterPro" id="IPR016195">
    <property type="entry name" value="Pol/histidinol_Pase-like"/>
</dbReference>
<dbReference type="Pfam" id="PF02811">
    <property type="entry name" value="PHP"/>
    <property type="match status" value="1"/>
</dbReference>
<evidence type="ECO:0000256" key="7">
    <source>
        <dbReference type="ARBA" id="ARBA00022932"/>
    </source>
</evidence>
<dbReference type="Gene3D" id="3.20.20.140">
    <property type="entry name" value="Metal-dependent hydrolases"/>
    <property type="match status" value="1"/>
</dbReference>
<evidence type="ECO:0000256" key="5">
    <source>
        <dbReference type="ARBA" id="ARBA00022695"/>
    </source>
</evidence>
<evidence type="ECO:0000256" key="4">
    <source>
        <dbReference type="ARBA" id="ARBA00022679"/>
    </source>
</evidence>
<reference evidence="10" key="1">
    <citation type="submission" date="2015-10" db="EMBL/GenBank/DDBJ databases">
        <authorList>
            <person name="Gilbert D.G."/>
        </authorList>
    </citation>
    <scope>NUCLEOTIDE SEQUENCE</scope>
</reference>
<dbReference type="SMART" id="SM00481">
    <property type="entry name" value="POLIIIAc"/>
    <property type="match status" value="1"/>
</dbReference>